<dbReference type="InterPro" id="IPR052017">
    <property type="entry name" value="TSUP"/>
</dbReference>
<organism evidence="9 10">
    <name type="scientific">Propionispira arboris</name>
    <dbReference type="NCBI Taxonomy" id="84035"/>
    <lineage>
        <taxon>Bacteria</taxon>
        <taxon>Bacillati</taxon>
        <taxon>Bacillota</taxon>
        <taxon>Negativicutes</taxon>
        <taxon>Selenomonadales</taxon>
        <taxon>Selenomonadaceae</taxon>
        <taxon>Propionispira</taxon>
    </lineage>
</organism>
<feature type="transmembrane region" description="Helical" evidence="8">
    <location>
        <begin position="118"/>
        <end position="137"/>
    </location>
</feature>
<dbReference type="Pfam" id="PF01925">
    <property type="entry name" value="TauE"/>
    <property type="match status" value="1"/>
</dbReference>
<dbReference type="AlphaFoldDB" id="A0A1H6Y0Z8"/>
<reference evidence="9 10" key="1">
    <citation type="submission" date="2016-10" db="EMBL/GenBank/DDBJ databases">
        <authorList>
            <person name="de Groot N.N."/>
        </authorList>
    </citation>
    <scope>NUCLEOTIDE SEQUENCE [LARGE SCALE GENOMIC DNA]</scope>
    <source>
        <strain evidence="9 10">DSM 2179</strain>
    </source>
</reference>
<evidence type="ECO:0000256" key="3">
    <source>
        <dbReference type="ARBA" id="ARBA00022448"/>
    </source>
</evidence>
<dbReference type="STRING" id="84035.SAMN05660742_10629"/>
<dbReference type="Proteomes" id="UP000199662">
    <property type="component" value="Unassembled WGS sequence"/>
</dbReference>
<name>A0A1H6Y0Z8_9FIRM</name>
<feature type="transmembrane region" description="Helical" evidence="8">
    <location>
        <begin position="183"/>
        <end position="209"/>
    </location>
</feature>
<evidence type="ECO:0000256" key="7">
    <source>
        <dbReference type="ARBA" id="ARBA00023136"/>
    </source>
</evidence>
<evidence type="ECO:0000256" key="4">
    <source>
        <dbReference type="ARBA" id="ARBA00022475"/>
    </source>
</evidence>
<comment type="subcellular location">
    <subcellularLocation>
        <location evidence="1 8">Cell membrane</location>
        <topology evidence="1 8">Multi-pass membrane protein</topology>
    </subcellularLocation>
</comment>
<accession>A0A1H6Y0Z8</accession>
<feature type="transmembrane region" description="Helical" evidence="8">
    <location>
        <begin position="20"/>
        <end position="38"/>
    </location>
</feature>
<gene>
    <name evidence="9" type="ORF">SAMN05660742_10629</name>
</gene>
<evidence type="ECO:0000313" key="10">
    <source>
        <dbReference type="Proteomes" id="UP000199662"/>
    </source>
</evidence>
<dbReference type="PANTHER" id="PTHR30269:SF0">
    <property type="entry name" value="MEMBRANE TRANSPORTER PROTEIN YFCA-RELATED"/>
    <property type="match status" value="1"/>
</dbReference>
<evidence type="ECO:0000256" key="6">
    <source>
        <dbReference type="ARBA" id="ARBA00022989"/>
    </source>
</evidence>
<dbReference type="GO" id="GO:0005886">
    <property type="term" value="C:plasma membrane"/>
    <property type="evidence" value="ECO:0007669"/>
    <property type="project" value="UniProtKB-SubCell"/>
</dbReference>
<evidence type="ECO:0000256" key="8">
    <source>
        <dbReference type="RuleBase" id="RU363041"/>
    </source>
</evidence>
<feature type="transmembrane region" description="Helical" evidence="8">
    <location>
        <begin position="50"/>
        <end position="73"/>
    </location>
</feature>
<keyword evidence="5 8" id="KW-0812">Transmembrane</keyword>
<evidence type="ECO:0000313" key="9">
    <source>
        <dbReference type="EMBL" id="SEJ34126.1"/>
    </source>
</evidence>
<feature type="transmembrane region" description="Helical" evidence="8">
    <location>
        <begin position="221"/>
        <end position="239"/>
    </location>
</feature>
<proteinExistence type="inferred from homology"/>
<keyword evidence="4 8" id="KW-1003">Cell membrane</keyword>
<dbReference type="EMBL" id="FNZK01000006">
    <property type="protein sequence ID" value="SEJ34126.1"/>
    <property type="molecule type" value="Genomic_DNA"/>
</dbReference>
<sequence length="294" mass="32249">MNTHILKKEATPSLKQKSHIKKIIFFILVLILFISYTFESTLLASTDYQFFLLIFIGLIASFLGTLAGGAALITIPAMMLTGIPIQTSIATNKFSSGIAAISSVFYLIQHKQLQTKSILRNVLVAFAGGLCGALLTAQVAEQTMNVVAFFLLCFALLVTMKNKDWTGSIAIHKPLSSSMKANLYIPFLVAIYDGGFGPGSSTFGIIYYLKNFHNYMKAVQMTRVLILGSCTGGFIVFYQTGFINWSYAISMGIGSILGSQIGLLCLPKIPQKMAKRLLLSIILLLIGQMFYKLF</sequence>
<protein>
    <recommendedName>
        <fullName evidence="8">Probable membrane transporter protein</fullName>
    </recommendedName>
</protein>
<keyword evidence="10" id="KW-1185">Reference proteome</keyword>
<feature type="transmembrane region" description="Helical" evidence="8">
    <location>
        <begin position="245"/>
        <end position="266"/>
    </location>
</feature>
<keyword evidence="6 8" id="KW-1133">Transmembrane helix</keyword>
<evidence type="ECO:0000256" key="2">
    <source>
        <dbReference type="ARBA" id="ARBA00009142"/>
    </source>
</evidence>
<feature type="transmembrane region" description="Helical" evidence="8">
    <location>
        <begin position="273"/>
        <end position="291"/>
    </location>
</feature>
<evidence type="ECO:0000256" key="1">
    <source>
        <dbReference type="ARBA" id="ARBA00004651"/>
    </source>
</evidence>
<evidence type="ECO:0000256" key="5">
    <source>
        <dbReference type="ARBA" id="ARBA00022692"/>
    </source>
</evidence>
<keyword evidence="3" id="KW-0813">Transport</keyword>
<dbReference type="InterPro" id="IPR002781">
    <property type="entry name" value="TM_pro_TauE-like"/>
</dbReference>
<comment type="similarity">
    <text evidence="2 8">Belongs to the 4-toluene sulfonate uptake permease (TSUP) (TC 2.A.102) family.</text>
</comment>
<dbReference type="PANTHER" id="PTHR30269">
    <property type="entry name" value="TRANSMEMBRANE PROTEIN YFCA"/>
    <property type="match status" value="1"/>
</dbReference>
<keyword evidence="7 8" id="KW-0472">Membrane</keyword>